<evidence type="ECO:0000256" key="10">
    <source>
        <dbReference type="ARBA" id="ARBA00031499"/>
    </source>
</evidence>
<evidence type="ECO:0000256" key="9">
    <source>
        <dbReference type="ARBA" id="ARBA00023146"/>
    </source>
</evidence>
<dbReference type="AlphaFoldDB" id="A0A6A6I498"/>
<accession>A0A6A6I498</accession>
<dbReference type="InterPro" id="IPR009080">
    <property type="entry name" value="tRNAsynth_Ia_anticodon-bd"/>
</dbReference>
<dbReference type="SUPFAM" id="SSF47323">
    <property type="entry name" value="Anticodon-binding domain of a subclass of class I aminoacyl-tRNA synthetases"/>
    <property type="match status" value="1"/>
</dbReference>
<keyword evidence="4" id="KW-0479">Metal-binding</keyword>
<keyword evidence="11" id="KW-0175">Coiled coil</keyword>
<dbReference type="GO" id="GO:0005524">
    <property type="term" value="F:ATP binding"/>
    <property type="evidence" value="ECO:0007669"/>
    <property type="project" value="UniProtKB-KW"/>
</dbReference>
<dbReference type="OrthoDB" id="438179at2759"/>
<dbReference type="PRINTS" id="PR00983">
    <property type="entry name" value="TRNASYNTHCYS"/>
</dbReference>
<evidence type="ECO:0000313" key="15">
    <source>
        <dbReference type="Proteomes" id="UP000800094"/>
    </source>
</evidence>
<evidence type="ECO:0000256" key="3">
    <source>
        <dbReference type="ARBA" id="ARBA00022598"/>
    </source>
</evidence>
<proteinExistence type="inferred from homology"/>
<evidence type="ECO:0000256" key="4">
    <source>
        <dbReference type="ARBA" id="ARBA00022723"/>
    </source>
</evidence>
<evidence type="ECO:0000256" key="12">
    <source>
        <dbReference type="SAM" id="MobiDB-lite"/>
    </source>
</evidence>
<evidence type="ECO:0000256" key="11">
    <source>
        <dbReference type="SAM" id="Coils"/>
    </source>
</evidence>
<dbReference type="InterPro" id="IPR014729">
    <property type="entry name" value="Rossmann-like_a/b/a_fold"/>
</dbReference>
<feature type="region of interest" description="Disordered" evidence="12">
    <location>
        <begin position="324"/>
        <end position="343"/>
    </location>
</feature>
<keyword evidence="5" id="KW-0547">Nucleotide-binding</keyword>
<dbReference type="PANTHER" id="PTHR10890">
    <property type="entry name" value="CYSTEINYL-TRNA SYNTHETASE"/>
    <property type="match status" value="1"/>
</dbReference>
<dbReference type="GO" id="GO:0005737">
    <property type="term" value="C:cytoplasm"/>
    <property type="evidence" value="ECO:0007669"/>
    <property type="project" value="TreeGrafter"/>
</dbReference>
<dbReference type="Proteomes" id="UP000800094">
    <property type="component" value="Unassembled WGS sequence"/>
</dbReference>
<dbReference type="GO" id="GO:0046872">
    <property type="term" value="F:metal ion binding"/>
    <property type="evidence" value="ECO:0007669"/>
    <property type="project" value="UniProtKB-KW"/>
</dbReference>
<evidence type="ECO:0000256" key="1">
    <source>
        <dbReference type="ARBA" id="ARBA00001947"/>
    </source>
</evidence>
<keyword evidence="6" id="KW-0862">Zinc</keyword>
<name>A0A6A6I498_9PLEO</name>
<organism evidence="14 15">
    <name type="scientific">Trematosphaeria pertusa</name>
    <dbReference type="NCBI Taxonomy" id="390896"/>
    <lineage>
        <taxon>Eukaryota</taxon>
        <taxon>Fungi</taxon>
        <taxon>Dikarya</taxon>
        <taxon>Ascomycota</taxon>
        <taxon>Pezizomycotina</taxon>
        <taxon>Dothideomycetes</taxon>
        <taxon>Pleosporomycetidae</taxon>
        <taxon>Pleosporales</taxon>
        <taxon>Massarineae</taxon>
        <taxon>Trematosphaeriaceae</taxon>
        <taxon>Trematosphaeria</taxon>
    </lineage>
</organism>
<dbReference type="EMBL" id="ML987201">
    <property type="protein sequence ID" value="KAF2245181.1"/>
    <property type="molecule type" value="Genomic_DNA"/>
</dbReference>
<evidence type="ECO:0000256" key="2">
    <source>
        <dbReference type="ARBA" id="ARBA00012832"/>
    </source>
</evidence>
<dbReference type="GeneID" id="54589667"/>
<dbReference type="InterPro" id="IPR032678">
    <property type="entry name" value="tRNA-synt_1_cat_dom"/>
</dbReference>
<keyword evidence="7" id="KW-0067">ATP-binding</keyword>
<dbReference type="SUPFAM" id="SSF52374">
    <property type="entry name" value="Nucleotidylyl transferase"/>
    <property type="match status" value="1"/>
</dbReference>
<evidence type="ECO:0000313" key="14">
    <source>
        <dbReference type="EMBL" id="KAF2245181.1"/>
    </source>
</evidence>
<sequence>MASDGRKQPPWIPPQARPDAQLPRLKIYNSLTRSKDDFVPVDPTGRMVTWYACGPTVYEDAHLGHAKNYVSTDIIRRIMKDYFGFRVKFVMNTTDIDDKIILQGRQQYLLARFKQEHATEDDSVSDSILAEAKAAFRHYIGKNLPSLPSDTSPETFPEAADKAYKEKAEPSPLADAATAKQGQQGQAVTVADLLLKAHIGTARSAVEALQAPGKLPEFFTKTDDILLPYLDALHGAEMDSNNHKIYLELTQKFERRFFEDMNALNVLAPDQLTRVTEYVPQIVRFVEKIVANGFGYATPEGSVYFDIDSFEKAGHSYSRLEPWNKNDPALQADGEGSLSKGRSMKRSENHFALWKASKPGEPAWPSPWGHGRPGWHIECSAMASEVIGKTIDIHSGGVDLRFPHHDNELAQSEAYWSTPGCQVQWTNYFIHMGQLRIRGLKMSKSLKNYTTIRTVLSQKEWSARSLRICFLLMPWQDGIEVTDELMKAVVSWEGKLNNFFLKSLDLWKHSSAGTTTMQELGMADQQLLSALDKAKADVDTALCDSFNTSAVMRILSDLVTESNSAEALSDQTVILLARWVTRIVTIFGLDPEGDLSNLVRIGWSGLDIPAPAKPYIYPASQLRDKVRTLAYSGSVDHTAIAKLADGITIAASTPVVESSKPYDQVLQQFRTNVKALAAQQAPAKDLLALCDQLRDVHLWNLGIYLEDRNNPQPALVRPLDKLLIEARAERESAGTAKAKAKLEQEARKAEREKELRERAKVDPLLMFRTSDEYLEWDESGIPTVDAAGNVVSKNRRKKLVKEWEKQKKRHDEWLPTQQAA</sequence>
<dbReference type="Gene3D" id="3.40.50.620">
    <property type="entry name" value="HUPs"/>
    <property type="match status" value="2"/>
</dbReference>
<gene>
    <name evidence="14" type="ORF">BU26DRAFT_78137</name>
</gene>
<reference evidence="14" key="1">
    <citation type="journal article" date="2020" name="Stud. Mycol.">
        <title>101 Dothideomycetes genomes: a test case for predicting lifestyles and emergence of pathogens.</title>
        <authorList>
            <person name="Haridas S."/>
            <person name="Albert R."/>
            <person name="Binder M."/>
            <person name="Bloem J."/>
            <person name="Labutti K."/>
            <person name="Salamov A."/>
            <person name="Andreopoulos B."/>
            <person name="Baker S."/>
            <person name="Barry K."/>
            <person name="Bills G."/>
            <person name="Bluhm B."/>
            <person name="Cannon C."/>
            <person name="Castanera R."/>
            <person name="Culley D."/>
            <person name="Daum C."/>
            <person name="Ezra D."/>
            <person name="Gonzalez J."/>
            <person name="Henrissat B."/>
            <person name="Kuo A."/>
            <person name="Liang C."/>
            <person name="Lipzen A."/>
            <person name="Lutzoni F."/>
            <person name="Magnuson J."/>
            <person name="Mondo S."/>
            <person name="Nolan M."/>
            <person name="Ohm R."/>
            <person name="Pangilinan J."/>
            <person name="Park H.-J."/>
            <person name="Ramirez L."/>
            <person name="Alfaro M."/>
            <person name="Sun H."/>
            <person name="Tritt A."/>
            <person name="Yoshinaga Y."/>
            <person name="Zwiers L.-H."/>
            <person name="Turgeon B."/>
            <person name="Goodwin S."/>
            <person name="Spatafora J."/>
            <person name="Crous P."/>
            <person name="Grigoriev I."/>
        </authorList>
    </citation>
    <scope>NUCLEOTIDE SEQUENCE</scope>
    <source>
        <strain evidence="14">CBS 122368</strain>
    </source>
</reference>
<dbReference type="EC" id="6.1.1.16" evidence="2"/>
<dbReference type="GO" id="GO:0004817">
    <property type="term" value="F:cysteine-tRNA ligase activity"/>
    <property type="evidence" value="ECO:0007669"/>
    <property type="project" value="UniProtKB-EC"/>
</dbReference>
<evidence type="ECO:0000259" key="13">
    <source>
        <dbReference type="Pfam" id="PF01406"/>
    </source>
</evidence>
<evidence type="ECO:0000256" key="6">
    <source>
        <dbReference type="ARBA" id="ARBA00022833"/>
    </source>
</evidence>
<comment type="cofactor">
    <cofactor evidence="1">
        <name>Zn(2+)</name>
        <dbReference type="ChEBI" id="CHEBI:29105"/>
    </cofactor>
</comment>
<dbReference type="InterPro" id="IPR015803">
    <property type="entry name" value="Cys-tRNA-ligase"/>
</dbReference>
<keyword evidence="9" id="KW-0030">Aminoacyl-tRNA synthetase</keyword>
<feature type="compositionally biased region" description="Basic and acidic residues" evidence="12">
    <location>
        <begin position="159"/>
        <end position="169"/>
    </location>
</feature>
<dbReference type="GO" id="GO:0006423">
    <property type="term" value="P:cysteinyl-tRNA aminoacylation"/>
    <property type="evidence" value="ECO:0007669"/>
    <property type="project" value="InterPro"/>
</dbReference>
<keyword evidence="3" id="KW-0436">Ligase</keyword>
<protein>
    <recommendedName>
        <fullName evidence="2">cysteine--tRNA ligase</fullName>
        <ecNumber evidence="2">6.1.1.16</ecNumber>
    </recommendedName>
    <alternativeName>
        <fullName evidence="10">Cysteinyl-tRNA synthetase</fullName>
    </alternativeName>
</protein>
<feature type="region of interest" description="Disordered" evidence="12">
    <location>
        <begin position="146"/>
        <end position="181"/>
    </location>
</feature>
<keyword evidence="8" id="KW-0648">Protein biosynthesis</keyword>
<evidence type="ECO:0000256" key="7">
    <source>
        <dbReference type="ARBA" id="ARBA00022840"/>
    </source>
</evidence>
<dbReference type="RefSeq" id="XP_033680185.1">
    <property type="nucleotide sequence ID" value="XM_033836337.1"/>
</dbReference>
<evidence type="ECO:0000256" key="5">
    <source>
        <dbReference type="ARBA" id="ARBA00022741"/>
    </source>
</evidence>
<dbReference type="PANTHER" id="PTHR10890:SF3">
    <property type="entry name" value="CYSTEINE--TRNA LIGASE, CYTOPLASMIC"/>
    <property type="match status" value="1"/>
</dbReference>
<dbReference type="HAMAP" id="MF_00041">
    <property type="entry name" value="Cys_tRNA_synth"/>
    <property type="match status" value="1"/>
</dbReference>
<dbReference type="NCBIfam" id="TIGR00435">
    <property type="entry name" value="cysS"/>
    <property type="match status" value="1"/>
</dbReference>
<dbReference type="InterPro" id="IPR024909">
    <property type="entry name" value="Cys-tRNA/MSH_ligase"/>
</dbReference>
<feature type="domain" description="tRNA synthetases class I catalytic" evidence="13">
    <location>
        <begin position="46"/>
        <end position="489"/>
    </location>
</feature>
<evidence type="ECO:0000256" key="8">
    <source>
        <dbReference type="ARBA" id="ARBA00022917"/>
    </source>
</evidence>
<feature type="coiled-coil region" evidence="11">
    <location>
        <begin position="732"/>
        <end position="762"/>
    </location>
</feature>
<dbReference type="Pfam" id="PF01406">
    <property type="entry name" value="tRNA-synt_1e"/>
    <property type="match status" value="1"/>
</dbReference>
<keyword evidence="15" id="KW-1185">Reference proteome</keyword>